<dbReference type="Proteomes" id="UP000502508">
    <property type="component" value="Chromosome"/>
</dbReference>
<dbReference type="KEGG" id="pfla:Pflav_034270"/>
<name>A0A6F8XT97_9ACTN</name>
<keyword evidence="3" id="KW-1185">Reference proteome</keyword>
<dbReference type="InterPro" id="IPR029068">
    <property type="entry name" value="Glyas_Bleomycin-R_OHBP_Dase"/>
</dbReference>
<protein>
    <submittedName>
        <fullName evidence="2">Glyoxalase</fullName>
    </submittedName>
</protein>
<dbReference type="Pfam" id="PF00903">
    <property type="entry name" value="Glyoxalase"/>
    <property type="match status" value="1"/>
</dbReference>
<dbReference type="InterPro" id="IPR004360">
    <property type="entry name" value="Glyas_Fos-R_dOase_dom"/>
</dbReference>
<dbReference type="InterPro" id="IPR037523">
    <property type="entry name" value="VOC_core"/>
</dbReference>
<reference evidence="2 3" key="1">
    <citation type="submission" date="2020-03" db="EMBL/GenBank/DDBJ databases">
        <title>Whole genome shotgun sequence of Phytohabitans flavus NBRC 107702.</title>
        <authorList>
            <person name="Komaki H."/>
            <person name="Tamura T."/>
        </authorList>
    </citation>
    <scope>NUCLEOTIDE SEQUENCE [LARGE SCALE GENOMIC DNA]</scope>
    <source>
        <strain evidence="2 3">NBRC 107702</strain>
    </source>
</reference>
<sequence>MTHMYPRLVVKGAAQAIDFYAKAFGAKEISRYTDESTGRIHHAELELAGTTFAVKDEGDGDPAPPTLGGSPVVMALYVDDADAVGQRMEENGATVVFPIKDQPYGDRGGRLADPFGHLWMIAQPLGRIAPADAGPLVM</sequence>
<dbReference type="PANTHER" id="PTHR34109">
    <property type="entry name" value="BNAUNNG04460D PROTEIN-RELATED"/>
    <property type="match status" value="1"/>
</dbReference>
<dbReference type="RefSeq" id="WP_173036926.1">
    <property type="nucleotide sequence ID" value="NZ_AP022870.1"/>
</dbReference>
<reference evidence="2 3" key="2">
    <citation type="submission" date="2020-03" db="EMBL/GenBank/DDBJ databases">
        <authorList>
            <person name="Ichikawa N."/>
            <person name="Kimura A."/>
            <person name="Kitahashi Y."/>
            <person name="Uohara A."/>
        </authorList>
    </citation>
    <scope>NUCLEOTIDE SEQUENCE [LARGE SCALE GENOMIC DNA]</scope>
    <source>
        <strain evidence="2 3">NBRC 107702</strain>
    </source>
</reference>
<dbReference type="PANTHER" id="PTHR34109:SF1">
    <property type="entry name" value="VOC DOMAIN-CONTAINING PROTEIN"/>
    <property type="match status" value="1"/>
</dbReference>
<dbReference type="PROSITE" id="PS51819">
    <property type="entry name" value="VOC"/>
    <property type="match status" value="1"/>
</dbReference>
<organism evidence="2 3">
    <name type="scientific">Phytohabitans flavus</name>
    <dbReference type="NCBI Taxonomy" id="1076124"/>
    <lineage>
        <taxon>Bacteria</taxon>
        <taxon>Bacillati</taxon>
        <taxon>Actinomycetota</taxon>
        <taxon>Actinomycetes</taxon>
        <taxon>Micromonosporales</taxon>
        <taxon>Micromonosporaceae</taxon>
    </lineage>
</organism>
<dbReference type="Gene3D" id="3.30.720.120">
    <property type="match status" value="1"/>
</dbReference>
<dbReference type="SUPFAM" id="SSF54593">
    <property type="entry name" value="Glyoxalase/Bleomycin resistance protein/Dihydroxybiphenyl dioxygenase"/>
    <property type="match status" value="1"/>
</dbReference>
<evidence type="ECO:0000313" key="3">
    <source>
        <dbReference type="Proteomes" id="UP000502508"/>
    </source>
</evidence>
<accession>A0A6F8XT97</accession>
<proteinExistence type="predicted"/>
<evidence type="ECO:0000259" key="1">
    <source>
        <dbReference type="PROSITE" id="PS51819"/>
    </source>
</evidence>
<feature type="domain" description="VOC" evidence="1">
    <location>
        <begin position="1"/>
        <end position="124"/>
    </location>
</feature>
<gene>
    <name evidence="2" type="ORF">Pflav_034270</name>
</gene>
<dbReference type="EMBL" id="AP022870">
    <property type="protein sequence ID" value="BCB77017.1"/>
    <property type="molecule type" value="Genomic_DNA"/>
</dbReference>
<dbReference type="CDD" id="cd07246">
    <property type="entry name" value="VOC_like"/>
    <property type="match status" value="1"/>
</dbReference>
<evidence type="ECO:0000313" key="2">
    <source>
        <dbReference type="EMBL" id="BCB77017.1"/>
    </source>
</evidence>
<dbReference type="AlphaFoldDB" id="A0A6F8XT97"/>
<dbReference type="Gene3D" id="3.30.720.110">
    <property type="match status" value="1"/>
</dbReference>